<comment type="caution">
    <text evidence="5">The sequence shown here is derived from an EMBL/GenBank/DDBJ whole genome shotgun (WGS) entry which is preliminary data.</text>
</comment>
<dbReference type="InterPro" id="IPR009057">
    <property type="entry name" value="Homeodomain-like_sf"/>
</dbReference>
<dbReference type="PROSITE" id="PS01124">
    <property type="entry name" value="HTH_ARAC_FAMILY_2"/>
    <property type="match status" value="1"/>
</dbReference>
<evidence type="ECO:0000256" key="3">
    <source>
        <dbReference type="ARBA" id="ARBA00023163"/>
    </source>
</evidence>
<dbReference type="PANTHER" id="PTHR43280">
    <property type="entry name" value="ARAC-FAMILY TRANSCRIPTIONAL REGULATOR"/>
    <property type="match status" value="1"/>
</dbReference>
<dbReference type="InterPro" id="IPR018060">
    <property type="entry name" value="HTH_AraC"/>
</dbReference>
<evidence type="ECO:0000313" key="5">
    <source>
        <dbReference type="EMBL" id="MPN39535.1"/>
    </source>
</evidence>
<organism evidence="5">
    <name type="scientific">bioreactor metagenome</name>
    <dbReference type="NCBI Taxonomy" id="1076179"/>
    <lineage>
        <taxon>unclassified sequences</taxon>
        <taxon>metagenomes</taxon>
        <taxon>ecological metagenomes</taxon>
    </lineage>
</organism>
<dbReference type="Gene3D" id="1.10.10.60">
    <property type="entry name" value="Homeodomain-like"/>
    <property type="match status" value="1"/>
</dbReference>
<reference evidence="5" key="1">
    <citation type="submission" date="2019-08" db="EMBL/GenBank/DDBJ databases">
        <authorList>
            <person name="Kucharzyk K."/>
            <person name="Murdoch R.W."/>
            <person name="Higgins S."/>
            <person name="Loffler F."/>
        </authorList>
    </citation>
    <scope>NUCLEOTIDE SEQUENCE</scope>
</reference>
<dbReference type="GO" id="GO:0003700">
    <property type="term" value="F:DNA-binding transcription factor activity"/>
    <property type="evidence" value="ECO:0007669"/>
    <property type="project" value="InterPro"/>
</dbReference>
<dbReference type="SMART" id="SM00342">
    <property type="entry name" value="HTH_ARAC"/>
    <property type="match status" value="1"/>
</dbReference>
<feature type="domain" description="HTH araC/xylS-type" evidence="4">
    <location>
        <begin position="11"/>
        <end position="110"/>
    </location>
</feature>
<dbReference type="AlphaFoldDB" id="A0A645HKJ5"/>
<dbReference type="PANTHER" id="PTHR43280:SF10">
    <property type="entry name" value="REGULATORY PROTEIN POCR"/>
    <property type="match status" value="1"/>
</dbReference>
<accession>A0A645HKJ5</accession>
<keyword evidence="1" id="KW-0805">Transcription regulation</keyword>
<keyword evidence="3" id="KW-0804">Transcription</keyword>
<proteinExistence type="predicted"/>
<keyword evidence="2" id="KW-0238">DNA-binding</keyword>
<evidence type="ECO:0000256" key="1">
    <source>
        <dbReference type="ARBA" id="ARBA00023015"/>
    </source>
</evidence>
<evidence type="ECO:0000259" key="4">
    <source>
        <dbReference type="PROSITE" id="PS01124"/>
    </source>
</evidence>
<name>A0A645HKJ5_9ZZZZ</name>
<protein>
    <recommendedName>
        <fullName evidence="4">HTH araC/xylS-type domain-containing protein</fullName>
    </recommendedName>
</protein>
<sequence>MNVVSYNKTEQGFVELVLKHYKEATSLDDLAIRCDYKSTKTFTRHFKQKFNTTPKQWQLSIRKNEVIDYLENTDYPLKKIASLLGFSNVSHLRDFCLKKIGLPPEKIRKLDK</sequence>
<gene>
    <name evidence="5" type="ORF">SDC9_187063</name>
</gene>
<dbReference type="EMBL" id="VSSQ01095407">
    <property type="protein sequence ID" value="MPN39535.1"/>
    <property type="molecule type" value="Genomic_DNA"/>
</dbReference>
<dbReference type="SUPFAM" id="SSF46689">
    <property type="entry name" value="Homeodomain-like"/>
    <property type="match status" value="2"/>
</dbReference>
<dbReference type="GO" id="GO:0043565">
    <property type="term" value="F:sequence-specific DNA binding"/>
    <property type="evidence" value="ECO:0007669"/>
    <property type="project" value="InterPro"/>
</dbReference>
<evidence type="ECO:0000256" key="2">
    <source>
        <dbReference type="ARBA" id="ARBA00023125"/>
    </source>
</evidence>
<dbReference type="Pfam" id="PF12833">
    <property type="entry name" value="HTH_18"/>
    <property type="match status" value="1"/>
</dbReference>